<accession>A0ABV0SCA0</accession>
<comment type="caution">
    <text evidence="1">The sequence shown here is derived from an EMBL/GenBank/DDBJ whole genome shotgun (WGS) entry which is preliminary data.</text>
</comment>
<dbReference type="Proteomes" id="UP001434883">
    <property type="component" value="Unassembled WGS sequence"/>
</dbReference>
<evidence type="ECO:0000313" key="1">
    <source>
        <dbReference type="EMBL" id="MEQ2217781.1"/>
    </source>
</evidence>
<gene>
    <name evidence="1" type="ORF">XENOCAPTIV_022364</name>
</gene>
<dbReference type="EMBL" id="JAHRIN010076118">
    <property type="protein sequence ID" value="MEQ2217781.1"/>
    <property type="molecule type" value="Genomic_DNA"/>
</dbReference>
<proteinExistence type="predicted"/>
<reference evidence="1 2" key="1">
    <citation type="submission" date="2021-06" db="EMBL/GenBank/DDBJ databases">
        <authorList>
            <person name="Palmer J.M."/>
        </authorList>
    </citation>
    <scope>NUCLEOTIDE SEQUENCE [LARGE SCALE GENOMIC DNA]</scope>
    <source>
        <strain evidence="1 2">XC_2019</strain>
        <tissue evidence="1">Muscle</tissue>
    </source>
</reference>
<organism evidence="1 2">
    <name type="scientific">Xenoophorus captivus</name>
    <dbReference type="NCBI Taxonomy" id="1517983"/>
    <lineage>
        <taxon>Eukaryota</taxon>
        <taxon>Metazoa</taxon>
        <taxon>Chordata</taxon>
        <taxon>Craniata</taxon>
        <taxon>Vertebrata</taxon>
        <taxon>Euteleostomi</taxon>
        <taxon>Actinopterygii</taxon>
        <taxon>Neopterygii</taxon>
        <taxon>Teleostei</taxon>
        <taxon>Neoteleostei</taxon>
        <taxon>Acanthomorphata</taxon>
        <taxon>Ovalentaria</taxon>
        <taxon>Atherinomorphae</taxon>
        <taxon>Cyprinodontiformes</taxon>
        <taxon>Goodeidae</taxon>
        <taxon>Xenoophorus</taxon>
    </lineage>
</organism>
<keyword evidence="2" id="KW-1185">Reference proteome</keyword>
<protein>
    <submittedName>
        <fullName evidence="1">Uncharacterized protein</fullName>
    </submittedName>
</protein>
<sequence>MENLAMTPAVATQEPWRLPVVHEESTENLAKWLVAVMQKPWTGKQEHKAGPPGHPHQRPRELKNKAGATASRMYLLGTDAGAFRQCRAGSETLKRGGAGSGILR</sequence>
<name>A0ABV0SCA0_9TELE</name>
<evidence type="ECO:0000313" key="2">
    <source>
        <dbReference type="Proteomes" id="UP001434883"/>
    </source>
</evidence>